<name>A0A3D9HQJ3_9PROT</name>
<dbReference type="InterPro" id="IPR000620">
    <property type="entry name" value="EamA_dom"/>
</dbReference>
<dbReference type="Proteomes" id="UP000256845">
    <property type="component" value="Unassembled WGS sequence"/>
</dbReference>
<keyword evidence="1" id="KW-0472">Membrane</keyword>
<feature type="transmembrane region" description="Helical" evidence="1">
    <location>
        <begin position="81"/>
        <end position="98"/>
    </location>
</feature>
<feature type="transmembrane region" description="Helical" evidence="1">
    <location>
        <begin position="16"/>
        <end position="37"/>
    </location>
</feature>
<keyword evidence="1" id="KW-0812">Transmembrane</keyword>
<comment type="caution">
    <text evidence="3">The sequence shown here is derived from an EMBL/GenBank/DDBJ whole genome shotgun (WGS) entry which is preliminary data.</text>
</comment>
<evidence type="ECO:0000313" key="4">
    <source>
        <dbReference type="Proteomes" id="UP000256845"/>
    </source>
</evidence>
<organism evidence="3 4">
    <name type="scientific">Aestuariispira insulae</name>
    <dbReference type="NCBI Taxonomy" id="1461337"/>
    <lineage>
        <taxon>Bacteria</taxon>
        <taxon>Pseudomonadati</taxon>
        <taxon>Pseudomonadota</taxon>
        <taxon>Alphaproteobacteria</taxon>
        <taxon>Rhodospirillales</taxon>
        <taxon>Kiloniellaceae</taxon>
        <taxon>Aestuariispira</taxon>
    </lineage>
</organism>
<gene>
    <name evidence="3" type="ORF">DFP90_103384</name>
</gene>
<protein>
    <submittedName>
        <fullName evidence="3">Drug/metabolite transporter (DMT)-like permease</fullName>
    </submittedName>
</protein>
<feature type="transmembrane region" description="Helical" evidence="1">
    <location>
        <begin position="270"/>
        <end position="287"/>
    </location>
</feature>
<feature type="transmembrane region" description="Helical" evidence="1">
    <location>
        <begin position="244"/>
        <end position="264"/>
    </location>
</feature>
<feature type="domain" description="EamA" evidence="2">
    <location>
        <begin position="14"/>
        <end position="148"/>
    </location>
</feature>
<reference evidence="3 4" key="1">
    <citation type="submission" date="2018-07" db="EMBL/GenBank/DDBJ databases">
        <title>Genomic Encyclopedia of Type Strains, Phase III (KMG-III): the genomes of soil and plant-associated and newly described type strains.</title>
        <authorList>
            <person name="Whitman W."/>
        </authorList>
    </citation>
    <scope>NUCLEOTIDE SEQUENCE [LARGE SCALE GENOMIC DNA]</scope>
    <source>
        <strain evidence="3 4">CECT 8488</strain>
    </source>
</reference>
<dbReference type="PANTHER" id="PTHR22911">
    <property type="entry name" value="ACYL-MALONYL CONDENSING ENZYME-RELATED"/>
    <property type="match status" value="1"/>
</dbReference>
<feature type="transmembrane region" description="Helical" evidence="1">
    <location>
        <begin position="104"/>
        <end position="122"/>
    </location>
</feature>
<keyword evidence="1" id="KW-1133">Transmembrane helix</keyword>
<accession>A0A3D9HQJ3</accession>
<dbReference type="OrthoDB" id="9812899at2"/>
<dbReference type="SUPFAM" id="SSF103481">
    <property type="entry name" value="Multidrug resistance efflux transporter EmrE"/>
    <property type="match status" value="2"/>
</dbReference>
<evidence type="ECO:0000313" key="3">
    <source>
        <dbReference type="EMBL" id="RED51581.1"/>
    </source>
</evidence>
<dbReference type="AlphaFoldDB" id="A0A3D9HQJ3"/>
<evidence type="ECO:0000259" key="2">
    <source>
        <dbReference type="Pfam" id="PF00892"/>
    </source>
</evidence>
<feature type="transmembrane region" description="Helical" evidence="1">
    <location>
        <begin position="215"/>
        <end position="232"/>
    </location>
</feature>
<keyword evidence="4" id="KW-1185">Reference proteome</keyword>
<proteinExistence type="predicted"/>
<feature type="transmembrane region" description="Helical" evidence="1">
    <location>
        <begin position="188"/>
        <end position="209"/>
    </location>
</feature>
<dbReference type="RefSeq" id="WP_115936451.1">
    <property type="nucleotide sequence ID" value="NZ_QRDW01000003.1"/>
</dbReference>
<dbReference type="GO" id="GO:0016020">
    <property type="term" value="C:membrane"/>
    <property type="evidence" value="ECO:0007669"/>
    <property type="project" value="InterPro"/>
</dbReference>
<dbReference type="InterPro" id="IPR037185">
    <property type="entry name" value="EmrE-like"/>
</dbReference>
<sequence>MADMTAAPARDNLRGILYMNIGIFLLSVMDAVAKWLVEADYPVIQILAVRGWLITIAMLFWAQMRGGIIPTLKTSRWKMHAIRTTIGIAAPFCFFTALKTMPLADATVIFFAAPFIMTALSVPLLKETVGPHRWAAVIVGFIGVVIVMQPGSDAFQFTALIVFIGCVAYALINIMTRWLSSTDSAFQIVFYFNLGTALIASAIAPFFWTSMTWEHFGVVGLMATLALAGHIYMTMGFRVGEISVIVPFEYTSLIWSVLIGYWVWNDLPAEHVWLGAAIIIGGGLYIIHRERPRKPKVILPDV</sequence>
<feature type="transmembrane region" description="Helical" evidence="1">
    <location>
        <begin position="134"/>
        <end position="151"/>
    </location>
</feature>
<feature type="transmembrane region" description="Helical" evidence="1">
    <location>
        <begin position="157"/>
        <end position="176"/>
    </location>
</feature>
<dbReference type="EMBL" id="QRDW01000003">
    <property type="protein sequence ID" value="RED51581.1"/>
    <property type="molecule type" value="Genomic_DNA"/>
</dbReference>
<evidence type="ECO:0000256" key="1">
    <source>
        <dbReference type="SAM" id="Phobius"/>
    </source>
</evidence>
<dbReference type="PANTHER" id="PTHR22911:SF103">
    <property type="entry name" value="BLR2811 PROTEIN"/>
    <property type="match status" value="1"/>
</dbReference>
<dbReference type="Pfam" id="PF00892">
    <property type="entry name" value="EamA"/>
    <property type="match status" value="1"/>
</dbReference>
<feature type="transmembrane region" description="Helical" evidence="1">
    <location>
        <begin position="43"/>
        <end position="61"/>
    </location>
</feature>